<dbReference type="InterPro" id="IPR058031">
    <property type="entry name" value="AAA_lid_NorR"/>
</dbReference>
<dbReference type="InterPro" id="IPR003593">
    <property type="entry name" value="AAA+_ATPase"/>
</dbReference>
<dbReference type="PROSITE" id="PS50045">
    <property type="entry name" value="SIGMA54_INTERACT_4"/>
    <property type="match status" value="1"/>
</dbReference>
<evidence type="ECO:0000313" key="6">
    <source>
        <dbReference type="EMBL" id="SVA12766.1"/>
    </source>
</evidence>
<dbReference type="EMBL" id="UINC01004226">
    <property type="protein sequence ID" value="SVA12766.1"/>
    <property type="molecule type" value="Genomic_DNA"/>
</dbReference>
<dbReference type="InterPro" id="IPR027417">
    <property type="entry name" value="P-loop_NTPase"/>
</dbReference>
<evidence type="ECO:0000256" key="1">
    <source>
        <dbReference type="ARBA" id="ARBA00022741"/>
    </source>
</evidence>
<dbReference type="GO" id="GO:0005524">
    <property type="term" value="F:ATP binding"/>
    <property type="evidence" value="ECO:0007669"/>
    <property type="project" value="UniProtKB-KW"/>
</dbReference>
<keyword evidence="1" id="KW-0547">Nucleotide-binding</keyword>
<protein>
    <recommendedName>
        <fullName evidence="5">Sigma-54 factor interaction domain-containing protein</fullName>
    </recommendedName>
</protein>
<dbReference type="GO" id="GO:0006355">
    <property type="term" value="P:regulation of DNA-templated transcription"/>
    <property type="evidence" value="ECO:0007669"/>
    <property type="project" value="InterPro"/>
</dbReference>
<evidence type="ECO:0000256" key="2">
    <source>
        <dbReference type="ARBA" id="ARBA00022840"/>
    </source>
</evidence>
<dbReference type="SUPFAM" id="SSF55785">
    <property type="entry name" value="PYP-like sensor domain (PAS domain)"/>
    <property type="match status" value="1"/>
</dbReference>
<dbReference type="CDD" id="cd00009">
    <property type="entry name" value="AAA"/>
    <property type="match status" value="1"/>
</dbReference>
<dbReference type="SUPFAM" id="SSF52540">
    <property type="entry name" value="P-loop containing nucleoside triphosphate hydrolases"/>
    <property type="match status" value="1"/>
</dbReference>
<dbReference type="Pfam" id="PF00158">
    <property type="entry name" value="Sigma54_activat"/>
    <property type="match status" value="1"/>
</dbReference>
<dbReference type="InterPro" id="IPR035965">
    <property type="entry name" value="PAS-like_dom_sf"/>
</dbReference>
<dbReference type="SMART" id="SM00382">
    <property type="entry name" value="AAA"/>
    <property type="match status" value="1"/>
</dbReference>
<dbReference type="AlphaFoldDB" id="A0A381T9B6"/>
<dbReference type="Gene3D" id="3.40.50.300">
    <property type="entry name" value="P-loop containing nucleotide triphosphate hydrolases"/>
    <property type="match status" value="1"/>
</dbReference>
<proteinExistence type="predicted"/>
<dbReference type="PROSITE" id="PS00676">
    <property type="entry name" value="SIGMA54_INTERACT_2"/>
    <property type="match status" value="1"/>
</dbReference>
<dbReference type="SUPFAM" id="SSF46689">
    <property type="entry name" value="Homeodomain-like"/>
    <property type="match status" value="1"/>
</dbReference>
<dbReference type="Gene3D" id="3.30.450.20">
    <property type="entry name" value="PAS domain"/>
    <property type="match status" value="1"/>
</dbReference>
<gene>
    <name evidence="6" type="ORF">METZ01_LOCUS65620</name>
</gene>
<dbReference type="InterPro" id="IPR009057">
    <property type="entry name" value="Homeodomain-like_sf"/>
</dbReference>
<dbReference type="InterPro" id="IPR025662">
    <property type="entry name" value="Sigma_54_int_dom_ATP-bd_1"/>
</dbReference>
<dbReference type="InterPro" id="IPR002197">
    <property type="entry name" value="HTH_Fis"/>
</dbReference>
<dbReference type="PROSITE" id="PS00675">
    <property type="entry name" value="SIGMA54_INTERACT_1"/>
    <property type="match status" value="1"/>
</dbReference>
<evidence type="ECO:0000256" key="4">
    <source>
        <dbReference type="ARBA" id="ARBA00023163"/>
    </source>
</evidence>
<dbReference type="Pfam" id="PF25601">
    <property type="entry name" value="AAA_lid_14"/>
    <property type="match status" value="1"/>
</dbReference>
<dbReference type="Gene3D" id="1.10.8.60">
    <property type="match status" value="1"/>
</dbReference>
<evidence type="ECO:0000256" key="3">
    <source>
        <dbReference type="ARBA" id="ARBA00023015"/>
    </source>
</evidence>
<accession>A0A381T9B6</accession>
<dbReference type="InterPro" id="IPR025943">
    <property type="entry name" value="Sigma_54_int_dom_ATP-bd_2"/>
</dbReference>
<dbReference type="InterPro" id="IPR002078">
    <property type="entry name" value="Sigma_54_int"/>
</dbReference>
<dbReference type="PANTHER" id="PTHR32071">
    <property type="entry name" value="TRANSCRIPTIONAL REGULATORY PROTEIN"/>
    <property type="match status" value="1"/>
</dbReference>
<reference evidence="6" key="1">
    <citation type="submission" date="2018-05" db="EMBL/GenBank/DDBJ databases">
        <authorList>
            <person name="Lanie J.A."/>
            <person name="Ng W.-L."/>
            <person name="Kazmierczak K.M."/>
            <person name="Andrzejewski T.M."/>
            <person name="Davidsen T.M."/>
            <person name="Wayne K.J."/>
            <person name="Tettelin H."/>
            <person name="Glass J.I."/>
            <person name="Rusch D."/>
            <person name="Podicherti R."/>
            <person name="Tsui H.-C.T."/>
            <person name="Winkler M.E."/>
        </authorList>
    </citation>
    <scope>NUCLEOTIDE SEQUENCE</scope>
</reference>
<dbReference type="Gene3D" id="1.10.10.60">
    <property type="entry name" value="Homeodomain-like"/>
    <property type="match status" value="1"/>
</dbReference>
<organism evidence="6">
    <name type="scientific">marine metagenome</name>
    <dbReference type="NCBI Taxonomy" id="408172"/>
    <lineage>
        <taxon>unclassified sequences</taxon>
        <taxon>metagenomes</taxon>
        <taxon>ecological metagenomes</taxon>
    </lineage>
</organism>
<dbReference type="FunFam" id="3.40.50.300:FF:000006">
    <property type="entry name" value="DNA-binding transcriptional regulator NtrC"/>
    <property type="match status" value="1"/>
</dbReference>
<keyword evidence="4" id="KW-0804">Transcription</keyword>
<keyword evidence="3" id="KW-0805">Transcription regulation</keyword>
<feature type="domain" description="Sigma-54 factor interaction" evidence="5">
    <location>
        <begin position="158"/>
        <end position="386"/>
    </location>
</feature>
<keyword evidence="2" id="KW-0067">ATP-binding</keyword>
<name>A0A381T9B6_9ZZZZ</name>
<dbReference type="Pfam" id="PF02954">
    <property type="entry name" value="HTH_8"/>
    <property type="match status" value="1"/>
</dbReference>
<dbReference type="GO" id="GO:0043565">
    <property type="term" value="F:sequence-specific DNA binding"/>
    <property type="evidence" value="ECO:0007669"/>
    <property type="project" value="InterPro"/>
</dbReference>
<sequence>MRPVAELLNEEGFLKTMFESIPCGMMIVDSDRRIQALNNVMEHGFNVCMSEAIDSREGGLIGCMLASEGPKVCGSGENCQGCGIWNTCLEALSGGQAYRNKAKIQVLVDGIPRELTILVSAAPIEYDGERLVIIILEDITELNTLRNLLKKEKGFAGIIGRDPKIKELFHVIQEVTDANLPVLIQGESGTGKELVACAIHEEGIRANKPFVPVNCAAIPDGLLESELFGHVKGAFTGAVRDKLGKFELAHGGTLFLDEVAELPKMLQAKLLRVLQEGTFERVGGEKSISVNVRLVSATNGNLKREVESANFREDLYYRISVIPIFTPPLRELKNDIPLLVEHFLEKSREEGQDSAGVSFEALSVMAEFNWPGNVRQLQSTIRFAAVKSGGRTILPEHLPAEMKTWKTTQILPGPSRKLNYESVRSALIQSGGNKAKTARVLGVGRATLYRFLDMSPDVSRDISVSQ</sequence>
<evidence type="ECO:0000259" key="5">
    <source>
        <dbReference type="PROSITE" id="PS50045"/>
    </source>
</evidence>